<dbReference type="KEGG" id="broo:brsh051_00400"/>
<organism evidence="3 4">
    <name type="scientific">Brooklawnia propionicigenes</name>
    <dbReference type="NCBI Taxonomy" id="3041175"/>
    <lineage>
        <taxon>Bacteria</taxon>
        <taxon>Bacillati</taxon>
        <taxon>Actinomycetota</taxon>
        <taxon>Actinomycetes</taxon>
        <taxon>Propionibacteriales</taxon>
        <taxon>Propionibacteriaceae</taxon>
        <taxon>Brooklawnia</taxon>
    </lineage>
</organism>
<dbReference type="GO" id="GO:0009228">
    <property type="term" value="P:thiamine biosynthetic process"/>
    <property type="evidence" value="ECO:0007669"/>
    <property type="project" value="InterPro"/>
</dbReference>
<reference evidence="3" key="1">
    <citation type="journal article" date="2024" name="Int. J. Syst. Evol. Microbiol.">
        <title>Brooklawnia propionicigenes sp. nov., a facultatively anaerobic, propionate-producing bacterium isolated from a methanogenic reactor treating waste from cattle farms.</title>
        <authorList>
            <person name="Akita Y."/>
            <person name="Ueki A."/>
            <person name="Tonouchi A."/>
            <person name="Sugawara Y."/>
            <person name="Honma S."/>
            <person name="Kaku N."/>
            <person name="Ueki K."/>
        </authorList>
    </citation>
    <scope>NUCLEOTIDE SEQUENCE</scope>
    <source>
        <strain evidence="3">SH051</strain>
    </source>
</reference>
<evidence type="ECO:0000256" key="1">
    <source>
        <dbReference type="SAM" id="SignalP"/>
    </source>
</evidence>
<dbReference type="SUPFAM" id="SSF53850">
    <property type="entry name" value="Periplasmic binding protein-like II"/>
    <property type="match status" value="1"/>
</dbReference>
<dbReference type="Gene3D" id="3.40.190.10">
    <property type="entry name" value="Periplasmic binding protein-like II"/>
    <property type="match status" value="2"/>
</dbReference>
<feature type="chain" id="PRO_5042844750" evidence="1">
    <location>
        <begin position="23"/>
        <end position="337"/>
    </location>
</feature>
<accession>A0AAN0MEC4</accession>
<keyword evidence="1" id="KW-0732">Signal</keyword>
<feature type="domain" description="SsuA/THI5-like" evidence="2">
    <location>
        <begin position="55"/>
        <end position="264"/>
    </location>
</feature>
<feature type="signal peptide" evidence="1">
    <location>
        <begin position="1"/>
        <end position="22"/>
    </location>
</feature>
<protein>
    <submittedName>
        <fullName evidence="3">ABC transporter substrate-binding protein</fullName>
    </submittedName>
</protein>
<dbReference type="PANTHER" id="PTHR31528:SF15">
    <property type="entry name" value="RIBOFLAVIN-BINDING PROTEIN RIBY"/>
    <property type="match status" value="1"/>
</dbReference>
<proteinExistence type="predicted"/>
<name>A0AAN0MEC4_9ACTN</name>
<dbReference type="InterPro" id="IPR015168">
    <property type="entry name" value="SsuA/THI5"/>
</dbReference>
<dbReference type="PROSITE" id="PS51318">
    <property type="entry name" value="TAT"/>
    <property type="match status" value="1"/>
</dbReference>
<evidence type="ECO:0000313" key="3">
    <source>
        <dbReference type="EMBL" id="BEH00759.1"/>
    </source>
</evidence>
<dbReference type="Proteomes" id="UP001431656">
    <property type="component" value="Chromosome"/>
</dbReference>
<dbReference type="PANTHER" id="PTHR31528">
    <property type="entry name" value="4-AMINO-5-HYDROXYMETHYL-2-METHYLPYRIMIDINE PHOSPHATE SYNTHASE THI11-RELATED"/>
    <property type="match status" value="1"/>
</dbReference>
<evidence type="ECO:0000259" key="2">
    <source>
        <dbReference type="Pfam" id="PF09084"/>
    </source>
</evidence>
<dbReference type="InterPro" id="IPR006311">
    <property type="entry name" value="TAT_signal"/>
</dbReference>
<dbReference type="InterPro" id="IPR027939">
    <property type="entry name" value="NMT1/THI5"/>
</dbReference>
<evidence type="ECO:0000313" key="4">
    <source>
        <dbReference type="Proteomes" id="UP001431656"/>
    </source>
</evidence>
<dbReference type="AlphaFoldDB" id="A0AAN0MEC4"/>
<dbReference type="PROSITE" id="PS51257">
    <property type="entry name" value="PROKAR_LIPOPROTEIN"/>
    <property type="match status" value="1"/>
</dbReference>
<gene>
    <name evidence="3" type="ORF">brsh051_00400</name>
</gene>
<dbReference type="EMBL" id="AP028056">
    <property type="protein sequence ID" value="BEH00759.1"/>
    <property type="molecule type" value="Genomic_DNA"/>
</dbReference>
<keyword evidence="4" id="KW-1185">Reference proteome</keyword>
<dbReference type="Pfam" id="PF09084">
    <property type="entry name" value="NMT1"/>
    <property type="match status" value="1"/>
</dbReference>
<sequence>MQSMTRRTLLGSALLAGLAACARPSDGSSPATTGSDGGSAAAALTLGLTYVPDIQFAPAYVADKLGWFTEEGVSVTLRHHGANESLLGALQTGDEQVVFAGGGEMLQGRSEGVTVRNFATAYQTYPATIIVPADSPIQSFADLRGHSVGLPGEYGENWFYLLAVLAQSGLSRDDIDVASIGYTQFAALSGGKVDAVVGFLNNEVVRFNEAGFAVRTISLDDPPLVSAGLGATDATIAERPADLVGLLTALTRGAELCASDPEQAVQLSVDYVPTLAEPDQQAHALAVLKATTELYGGQFGVQNPGRWEAMAGFFADSGLVSSPVPAGDAYTTQIVAR</sequence>